<dbReference type="GO" id="GO:0061630">
    <property type="term" value="F:ubiquitin protein ligase activity"/>
    <property type="evidence" value="ECO:0000318"/>
    <property type="project" value="GO_Central"/>
</dbReference>
<keyword evidence="3 4" id="KW-0833">Ubl conjugation pathway</keyword>
<evidence type="ECO:0000256" key="2">
    <source>
        <dbReference type="ARBA" id="ARBA00022737"/>
    </source>
</evidence>
<dbReference type="RGD" id="1561739">
    <property type="gene designation" value="Herc6"/>
</dbReference>
<dbReference type="OMA" id="NFVTTYQ"/>
<sequence>MYFTWAPGRRQPRRLEAGTGLKLLKAASGERHSLLLFSNHRVYSCGDNSRGQLGQKSPQSTKRPEPIQALSTVHIDLVSCGKEHSVAVCHQGRVFTWGAGSEGQLGIGESKEISFMPTKINSLAGIKIIQVSCGHYHSLALSEDGQVFSWGSNRQGQLGLGNNLCSQASPQKVKSLEGIPLAQVAAGGTHSFALSLMGTSFGWGNNRSGQLALSGNSAKEQIYKPHSIGALKTLNVVYISCGYEHTSVLTEDGQVFTFGGSSSEQLQHSPRSGRGGPQLIEGIGGHVSQIECGSYHTIAYVYTTGQVVSLGRGPSCTSNATHQEAACSDVTCLLSAKDLVDIEVKDIFAGAHANFVTTCRHTRSTSVSMKILPEIIRITQPLVKKWRAAKKGKVHEDAKREISLIFSSPACLTASFLKKRDAGENNFINVDLKLARDVFKMLTAEKWISSLITTCLEETLLRGLPYSSPHQEALLVFLLLPECSIMQDPKNWKTLAFEFASAIHKMRSKSLTFLRNWWASLEVSSLNSLVQMLKKTIVSQLHNEVPMMKDTSNLKVSLEMMKEVQKILEKTNSHLHNEVPKMEDTSNLKVLLEVMKEVHEANCQLPENAFIMNDIFNFNTEEGIMAKQQMFFIKYYSMVFNDFPFILDLPSKIILMKHDSSVKLSDEVKVAASPEKMGCPFFILKVRRSHLVEDTLRQLRQAEDFDLRKTLSVGFINEIRPEGGGVSSEFFHCIFEEMTDPKYEMFMYPENGSNMWFPVNPKFEKSRYFLFGILCGLSLNNLNVINLSFPLALYKKLLEQKPSLEDLKDLSLLLGRNLQEVLNCEAGVIEELHMYFSIYWDQRDVDLIPDGISVPVNETNKRDYVSKCVDYIFNISIKTIYDEFHRGFYKVCNRDSIRHFQPEELMAAIIGNPTCDWKQFENNSKYENGYSKSHPTILLFWKAFHELTLDEKKKFLLFLTGCDRLHVKGLQNEGIRFRCPEVFSERDNPRSLTCHSILDLPKYSTMRRMKEALQVAINNNKGFISPE</sequence>
<proteinExistence type="predicted"/>
<evidence type="ECO:0000313" key="8">
    <source>
        <dbReference type="Proteomes" id="UP000002494"/>
    </source>
</evidence>
<keyword evidence="1" id="KW-0808">Transferase</keyword>
<dbReference type="eggNOG" id="KOG0941">
    <property type="taxonomic scope" value="Eukaryota"/>
</dbReference>
<dbReference type="InterPro" id="IPR035983">
    <property type="entry name" value="Hect_E3_ubiquitin_ligase"/>
</dbReference>
<evidence type="ECO:0000313" key="9">
    <source>
        <dbReference type="RGD" id="1561739"/>
    </source>
</evidence>
<dbReference type="STRING" id="10116.ENSRNOP00000055422"/>
<organism evidence="7 8">
    <name type="scientific">Rattus norvegicus</name>
    <name type="common">Rat</name>
    <dbReference type="NCBI Taxonomy" id="10116"/>
    <lineage>
        <taxon>Eukaryota</taxon>
        <taxon>Metazoa</taxon>
        <taxon>Chordata</taxon>
        <taxon>Craniata</taxon>
        <taxon>Vertebrata</taxon>
        <taxon>Euteleostomi</taxon>
        <taxon>Mammalia</taxon>
        <taxon>Eutheria</taxon>
        <taxon>Euarchontoglires</taxon>
        <taxon>Glires</taxon>
        <taxon>Rodentia</taxon>
        <taxon>Myomorpha</taxon>
        <taxon>Muroidea</taxon>
        <taxon>Muridae</taxon>
        <taxon>Murinae</taxon>
        <taxon>Rattus</taxon>
    </lineage>
</organism>
<evidence type="ECO:0000256" key="4">
    <source>
        <dbReference type="PROSITE-ProRule" id="PRU00104"/>
    </source>
</evidence>
<dbReference type="GO" id="GO:0006511">
    <property type="term" value="P:ubiquitin-dependent protein catabolic process"/>
    <property type="evidence" value="ECO:0000318"/>
    <property type="project" value="GO_Central"/>
</dbReference>
<dbReference type="InParanoid" id="F1LPM8"/>
<keyword evidence="8" id="KW-1185">Reference proteome</keyword>
<dbReference type="PANTHER" id="PTHR45622:SF11">
    <property type="entry name" value="E3 UBIQUITIN-PROTEIN LIGASE HERC6-RELATED"/>
    <property type="match status" value="1"/>
</dbReference>
<reference evidence="7" key="1">
    <citation type="submission" date="2024-01" db="EMBL/GenBank/DDBJ databases">
        <title>GRCr8: a new rat reference genome assembly contstructed from accurate long reads and long range scaffolding.</title>
        <authorList>
            <person name="Doris P.A."/>
            <person name="Kalbfleisch T."/>
            <person name="Li K."/>
            <person name="Howe K."/>
            <person name="Wood J."/>
        </authorList>
    </citation>
    <scope>NUCLEOTIDE SEQUENCE [LARGE SCALE GENOMIC DNA]</scope>
    <source>
        <strain evidence="7">Brown Norway</strain>
    </source>
</reference>
<evidence type="ECO:0000256" key="5">
    <source>
        <dbReference type="PROSITE-ProRule" id="PRU00235"/>
    </source>
</evidence>
<reference evidence="7" key="2">
    <citation type="submission" date="2025-08" db="UniProtKB">
        <authorList>
            <consortium name="Ensembl"/>
        </authorList>
    </citation>
    <scope>IDENTIFICATION</scope>
    <source>
        <strain evidence="7">Brown Norway</strain>
    </source>
</reference>
<dbReference type="Pfam" id="PF25390">
    <property type="entry name" value="WD40_RLD"/>
    <property type="match status" value="1"/>
</dbReference>
<feature type="domain" description="HECT" evidence="6">
    <location>
        <begin position="703"/>
        <end position="1023"/>
    </location>
</feature>
<dbReference type="GO" id="GO:0016567">
    <property type="term" value="P:protein ubiquitination"/>
    <property type="evidence" value="ECO:0000318"/>
    <property type="project" value="GO_Central"/>
</dbReference>
<dbReference type="GeneTree" id="ENSGT00940000162279"/>
<dbReference type="HOGENOM" id="CLU_002173_5_3_1"/>
<reference evidence="7" key="3">
    <citation type="submission" date="2025-09" db="UniProtKB">
        <authorList>
            <consortium name="Ensembl"/>
        </authorList>
    </citation>
    <scope>IDENTIFICATION</scope>
    <source>
        <strain evidence="7">Brown Norway</strain>
    </source>
</reference>
<dbReference type="GO" id="GO:0009617">
    <property type="term" value="P:response to bacterium"/>
    <property type="evidence" value="ECO:0000266"/>
    <property type="project" value="RGD"/>
</dbReference>
<dbReference type="CDD" id="cd00078">
    <property type="entry name" value="HECTc"/>
    <property type="match status" value="1"/>
</dbReference>
<dbReference type="GeneID" id="362376"/>
<dbReference type="PRINTS" id="PR00633">
    <property type="entry name" value="RCCNDNSATION"/>
</dbReference>
<dbReference type="PROSITE" id="PS50237">
    <property type="entry name" value="HECT"/>
    <property type="match status" value="1"/>
</dbReference>
<feature type="repeat" description="RCC1" evidence="5">
    <location>
        <begin position="145"/>
        <end position="197"/>
    </location>
</feature>
<dbReference type="PANTHER" id="PTHR45622">
    <property type="entry name" value="UBIQUITIN-PROTEIN LIGASE E3A-RELATED"/>
    <property type="match status" value="1"/>
</dbReference>
<dbReference type="InterPro" id="IPR000408">
    <property type="entry name" value="Reg_chr_condens"/>
</dbReference>
<dbReference type="Reactome" id="R-RNO-983168">
    <property type="pathway name" value="Antigen processing: Ubiquitination &amp; Proteasome degradation"/>
</dbReference>
<evidence type="ECO:0000259" key="6">
    <source>
        <dbReference type="PROSITE" id="PS50237"/>
    </source>
</evidence>
<dbReference type="Gene3D" id="3.30.2160.10">
    <property type="entry name" value="Hect, E3 ligase catalytic domain"/>
    <property type="match status" value="1"/>
</dbReference>
<dbReference type="PaxDb" id="10116-ENSRNOP00000055422"/>
<dbReference type="InterPro" id="IPR009091">
    <property type="entry name" value="RCC1/BLIP-II"/>
</dbReference>
<dbReference type="RefSeq" id="NP_001012492.1">
    <property type="nucleotide sequence ID" value="NM_001012474.1"/>
</dbReference>
<evidence type="ECO:0000256" key="3">
    <source>
        <dbReference type="ARBA" id="ARBA00022786"/>
    </source>
</evidence>
<protein>
    <submittedName>
        <fullName evidence="7">HECT and RLD domain containing E3 ubiquitin protein ligase family member 6</fullName>
    </submittedName>
</protein>
<dbReference type="GO" id="GO:0002244">
    <property type="term" value="P:hematopoietic progenitor cell differentiation"/>
    <property type="evidence" value="ECO:0000266"/>
    <property type="project" value="RGD"/>
</dbReference>
<dbReference type="InterPro" id="IPR000569">
    <property type="entry name" value="HECT_dom"/>
</dbReference>
<dbReference type="Bgee" id="ENSRNOG00000023969">
    <property type="expression patterns" value="Expressed in jejunum and 18 other cell types or tissues"/>
</dbReference>
<evidence type="ECO:0000256" key="1">
    <source>
        <dbReference type="ARBA" id="ARBA00022679"/>
    </source>
</evidence>
<feature type="repeat" description="RCC1" evidence="5">
    <location>
        <begin position="40"/>
        <end position="91"/>
    </location>
</feature>
<dbReference type="SUPFAM" id="SSF50985">
    <property type="entry name" value="RCC1/BLIP-II"/>
    <property type="match status" value="1"/>
</dbReference>
<accession>F1LPM8</accession>
<dbReference type="Gene3D" id="3.30.2410.10">
    <property type="entry name" value="Hect, E3 ligase catalytic domain"/>
    <property type="match status" value="1"/>
</dbReference>
<dbReference type="FunCoup" id="F1LPM8">
    <property type="interactions" value="140"/>
</dbReference>
<dbReference type="AlphaFoldDB" id="F1LPM8"/>
<feature type="active site" description="Glycyl thioester intermediate" evidence="4">
    <location>
        <position position="994"/>
    </location>
</feature>
<feature type="repeat" description="RCC1" evidence="5">
    <location>
        <begin position="253"/>
        <end position="303"/>
    </location>
</feature>
<dbReference type="GO" id="GO:0005654">
    <property type="term" value="C:nucleoplasm"/>
    <property type="evidence" value="ECO:0000266"/>
    <property type="project" value="RGD"/>
</dbReference>
<dbReference type="Proteomes" id="UP000002494">
    <property type="component" value="Chromosome 4"/>
</dbReference>
<dbReference type="InterPro" id="IPR058923">
    <property type="entry name" value="RCC1-like_dom"/>
</dbReference>
<gene>
    <name evidence="7 9" type="primary">Herc6</name>
</gene>
<dbReference type="GO" id="GO:0005737">
    <property type="term" value="C:cytoplasm"/>
    <property type="evidence" value="ECO:0000318"/>
    <property type="project" value="GO_Central"/>
</dbReference>
<dbReference type="VEuPathDB" id="HostDB:ENSRNOG00000023969"/>
<keyword evidence="2" id="KW-0677">Repeat</keyword>
<dbReference type="PROSITE" id="PS00626">
    <property type="entry name" value="RCC1_2"/>
    <property type="match status" value="3"/>
</dbReference>
<dbReference type="Gene3D" id="3.90.1750.10">
    <property type="entry name" value="Hect, E3 ligase catalytic domains"/>
    <property type="match status" value="1"/>
</dbReference>
<dbReference type="InterPro" id="IPR051709">
    <property type="entry name" value="Ub-ligase/GTPase-reg"/>
</dbReference>
<dbReference type="AGR" id="RGD:1561739"/>
<feature type="repeat" description="RCC1" evidence="5">
    <location>
        <begin position="92"/>
        <end position="144"/>
    </location>
</feature>
<evidence type="ECO:0000313" key="7">
    <source>
        <dbReference type="Ensembl" id="ENSRNOP00000055422.6"/>
    </source>
</evidence>
<name>F1LPM8_RAT</name>
<dbReference type="Pfam" id="PF00632">
    <property type="entry name" value="HECT"/>
    <property type="match status" value="1"/>
</dbReference>
<dbReference type="SUPFAM" id="SSF56204">
    <property type="entry name" value="Hect, E3 ligase catalytic domain"/>
    <property type="match status" value="1"/>
</dbReference>
<feature type="repeat" description="RCC1" evidence="5">
    <location>
        <begin position="198"/>
        <end position="252"/>
    </location>
</feature>
<dbReference type="PROSITE" id="PS50012">
    <property type="entry name" value="RCC1_3"/>
    <property type="match status" value="5"/>
</dbReference>
<dbReference type="GO" id="GO:0005829">
    <property type="term" value="C:cytosol"/>
    <property type="evidence" value="ECO:0000266"/>
    <property type="project" value="RGD"/>
</dbReference>
<dbReference type="Ensembl" id="ENSRNOT00000058626.6">
    <property type="protein sequence ID" value="ENSRNOP00000055422.6"/>
    <property type="gene ID" value="ENSRNOG00000023969.8"/>
</dbReference>
<dbReference type="SMART" id="SM00119">
    <property type="entry name" value="HECTc"/>
    <property type="match status" value="1"/>
</dbReference>
<dbReference type="Gene3D" id="2.130.10.30">
    <property type="entry name" value="Regulator of chromosome condensation 1/beta-lactamase-inhibitor protein II"/>
    <property type="match status" value="2"/>
</dbReference>